<dbReference type="OrthoDB" id="2030399at2"/>
<organism evidence="2 3">
    <name type="scientific">Caryophanon latum</name>
    <dbReference type="NCBI Taxonomy" id="33977"/>
    <lineage>
        <taxon>Bacteria</taxon>
        <taxon>Bacillati</taxon>
        <taxon>Bacillota</taxon>
        <taxon>Bacilli</taxon>
        <taxon>Bacillales</taxon>
        <taxon>Caryophanaceae</taxon>
        <taxon>Caryophanon</taxon>
    </lineage>
</organism>
<feature type="domain" description="IrrE N-terminal-like" evidence="1">
    <location>
        <begin position="68"/>
        <end position="170"/>
    </location>
</feature>
<reference evidence="2 3" key="1">
    <citation type="submission" date="2016-07" db="EMBL/GenBank/DDBJ databases">
        <title>Caryophanon latum genome sequencing.</title>
        <authorList>
            <person name="Verma A."/>
            <person name="Pal Y."/>
            <person name="Krishnamurthi S."/>
        </authorList>
    </citation>
    <scope>NUCLEOTIDE SEQUENCE [LARGE SCALE GENOMIC DNA]</scope>
    <source>
        <strain evidence="2 3">DSM 14151</strain>
    </source>
</reference>
<dbReference type="PANTHER" id="PTHR43236:SF1">
    <property type="entry name" value="BLL7220 PROTEIN"/>
    <property type="match status" value="1"/>
</dbReference>
<comment type="caution">
    <text evidence="2">The sequence shown here is derived from an EMBL/GenBank/DDBJ whole genome shotgun (WGS) entry which is preliminary data.</text>
</comment>
<keyword evidence="3" id="KW-1185">Reference proteome</keyword>
<dbReference type="Gene3D" id="1.10.10.2910">
    <property type="match status" value="1"/>
</dbReference>
<dbReference type="InterPro" id="IPR010359">
    <property type="entry name" value="IrrE_HExxH"/>
</dbReference>
<accession>A0A1C0YZT7</accession>
<protein>
    <recommendedName>
        <fullName evidence="1">IrrE N-terminal-like domain-containing protein</fullName>
    </recommendedName>
</protein>
<evidence type="ECO:0000313" key="3">
    <source>
        <dbReference type="Proteomes" id="UP000093482"/>
    </source>
</evidence>
<dbReference type="AlphaFoldDB" id="A0A1C0YZT7"/>
<evidence type="ECO:0000313" key="2">
    <source>
        <dbReference type="EMBL" id="OCS92660.1"/>
    </source>
</evidence>
<evidence type="ECO:0000259" key="1">
    <source>
        <dbReference type="Pfam" id="PF06114"/>
    </source>
</evidence>
<dbReference type="PANTHER" id="PTHR43236">
    <property type="entry name" value="ANTITOXIN HIGA1"/>
    <property type="match status" value="1"/>
</dbReference>
<dbReference type="Proteomes" id="UP000093482">
    <property type="component" value="Unassembled WGS sequence"/>
</dbReference>
<dbReference type="RefSeq" id="WP_066462243.1">
    <property type="nucleotide sequence ID" value="NZ_MATO01000014.1"/>
</dbReference>
<dbReference type="Pfam" id="PF06114">
    <property type="entry name" value="Peptidase_M78"/>
    <property type="match status" value="1"/>
</dbReference>
<dbReference type="InterPro" id="IPR052345">
    <property type="entry name" value="Rad_response_metalloprotease"/>
</dbReference>
<name>A0A1C0YZT7_9BACL</name>
<sequence length="272" mass="32032">MNELTAEDIKLLDQRVNEQLGRLQLTNQIVREQIFRILQNETTFMHYPIEDDELCAFVCQKKGQLFSYINSYIPHDKQIFAAAHELYHIWYEKQRLNEIEMLLNRTLEEEPVERSEKMANRFAAMFLVPELVLRQQLNALQIRRETIALKDIVKLIPIFQVPYKTLVLRLFEIGFISEKQCQQFLIVPDRDPSQGVVYQMKVSQLPLDSQQRSNVIMLDGYIEHVLRAYDDEKISYAELREYLALANQTPGDFGYPEMTADDMSMLLEDCDD</sequence>
<proteinExistence type="predicted"/>
<dbReference type="EMBL" id="MATO01000014">
    <property type="protein sequence ID" value="OCS92660.1"/>
    <property type="molecule type" value="Genomic_DNA"/>
</dbReference>
<gene>
    <name evidence="2" type="ORF">A6K76_06170</name>
</gene>